<sequence length="380" mass="39663">MVSRPASLLFAACLLFGVQAFGLPPRIKSLPKVTSRGLAASGGVAPLGSSAANPLDTALSTTGGETTEASKQSALTAKLKIGSYFALWYAFNIGYNIFNKQALNALDLPWTLALVQLFAGIPYVAILWMSKLRKAPKLSRENLVNLSPSALCHLGTHVGAVLSLGAGAVSFTHIVKASEPVVSAGLTAIFLKQIMPLPVYLSLVPIIGGVALASVTELSFTWLAFGAAMMSNVASASRAILSKTVLSGKPMGENLTPQNLYAVLTILSFFMLLPMALAFEAGSIQSVWNAAVASGLTPKYLAQTIAASGILYYLYNEVAFLALDSVAPVTHAVGNTIKRVVIILASIVVFNTQLTPLGAAGSGIAIAGTLMYSLAKNKFK</sequence>
<proteinExistence type="predicted"/>
<evidence type="ECO:0000256" key="3">
    <source>
        <dbReference type="ARBA" id="ARBA00022989"/>
    </source>
</evidence>
<dbReference type="InterPro" id="IPR050186">
    <property type="entry name" value="TPT_transporter"/>
</dbReference>
<dbReference type="InterPro" id="IPR004853">
    <property type="entry name" value="Sugar_P_trans_dom"/>
</dbReference>
<feature type="domain" description="Sugar phosphate transporter" evidence="7">
    <location>
        <begin position="79"/>
        <end position="373"/>
    </location>
</feature>
<evidence type="ECO:0000256" key="1">
    <source>
        <dbReference type="ARBA" id="ARBA00004141"/>
    </source>
</evidence>
<evidence type="ECO:0000313" key="8">
    <source>
        <dbReference type="EMBL" id="CAD9705742.1"/>
    </source>
</evidence>
<keyword evidence="3 5" id="KW-1133">Transmembrane helix</keyword>
<keyword evidence="6" id="KW-0732">Signal</keyword>
<feature type="transmembrane region" description="Helical" evidence="5">
    <location>
        <begin position="300"/>
        <end position="315"/>
    </location>
</feature>
<dbReference type="SUPFAM" id="SSF103481">
    <property type="entry name" value="Multidrug resistance efflux transporter EmrE"/>
    <property type="match status" value="1"/>
</dbReference>
<evidence type="ECO:0000259" key="7">
    <source>
        <dbReference type="Pfam" id="PF03151"/>
    </source>
</evidence>
<keyword evidence="4 5" id="KW-0472">Membrane</keyword>
<evidence type="ECO:0000256" key="4">
    <source>
        <dbReference type="ARBA" id="ARBA00023136"/>
    </source>
</evidence>
<evidence type="ECO:0000256" key="5">
    <source>
        <dbReference type="SAM" id="Phobius"/>
    </source>
</evidence>
<feature type="chain" id="PRO_5030575020" description="Sugar phosphate transporter domain-containing protein" evidence="6">
    <location>
        <begin position="21"/>
        <end position="380"/>
    </location>
</feature>
<dbReference type="AlphaFoldDB" id="A0A7S2SP14"/>
<feature type="transmembrane region" description="Helical" evidence="5">
    <location>
        <begin position="108"/>
        <end position="129"/>
    </location>
</feature>
<feature type="transmembrane region" description="Helical" evidence="5">
    <location>
        <begin position="260"/>
        <end position="279"/>
    </location>
</feature>
<feature type="transmembrane region" description="Helical" evidence="5">
    <location>
        <begin position="220"/>
        <end position="240"/>
    </location>
</feature>
<reference evidence="8" key="1">
    <citation type="submission" date="2021-01" db="EMBL/GenBank/DDBJ databases">
        <authorList>
            <person name="Corre E."/>
            <person name="Pelletier E."/>
            <person name="Niang G."/>
            <person name="Scheremetjew M."/>
            <person name="Finn R."/>
            <person name="Kale V."/>
            <person name="Holt S."/>
            <person name="Cochrane G."/>
            <person name="Meng A."/>
            <person name="Brown T."/>
            <person name="Cohen L."/>
        </authorList>
    </citation>
    <scope>NUCLEOTIDE SEQUENCE</scope>
    <source>
        <strain evidence="8">CCMP1243</strain>
    </source>
</reference>
<accession>A0A7S2SP14</accession>
<comment type="subcellular location">
    <subcellularLocation>
        <location evidence="1">Membrane</location>
        <topology evidence="1">Multi-pass membrane protein</topology>
    </subcellularLocation>
</comment>
<feature type="signal peptide" evidence="6">
    <location>
        <begin position="1"/>
        <end position="20"/>
    </location>
</feature>
<name>A0A7S2SP14_9STRA</name>
<evidence type="ECO:0000256" key="2">
    <source>
        <dbReference type="ARBA" id="ARBA00022692"/>
    </source>
</evidence>
<organism evidence="8">
    <name type="scientific">Rhizochromulina marina</name>
    <dbReference type="NCBI Taxonomy" id="1034831"/>
    <lineage>
        <taxon>Eukaryota</taxon>
        <taxon>Sar</taxon>
        <taxon>Stramenopiles</taxon>
        <taxon>Ochrophyta</taxon>
        <taxon>Dictyochophyceae</taxon>
        <taxon>Rhizochromulinales</taxon>
        <taxon>Rhizochromulina</taxon>
    </lineage>
</organism>
<keyword evidence="2 5" id="KW-0812">Transmembrane</keyword>
<dbReference type="PANTHER" id="PTHR11132">
    <property type="entry name" value="SOLUTE CARRIER FAMILY 35"/>
    <property type="match status" value="1"/>
</dbReference>
<feature type="transmembrane region" description="Helical" evidence="5">
    <location>
        <begin position="194"/>
        <end position="213"/>
    </location>
</feature>
<dbReference type="GO" id="GO:0016020">
    <property type="term" value="C:membrane"/>
    <property type="evidence" value="ECO:0007669"/>
    <property type="project" value="UniProtKB-SubCell"/>
</dbReference>
<protein>
    <recommendedName>
        <fullName evidence="7">Sugar phosphate transporter domain-containing protein</fullName>
    </recommendedName>
</protein>
<gene>
    <name evidence="8" type="ORF">RMAR1173_LOCUS17184</name>
</gene>
<feature type="transmembrane region" description="Helical" evidence="5">
    <location>
        <begin position="354"/>
        <end position="375"/>
    </location>
</feature>
<dbReference type="Pfam" id="PF03151">
    <property type="entry name" value="TPT"/>
    <property type="match status" value="1"/>
</dbReference>
<evidence type="ECO:0000256" key="6">
    <source>
        <dbReference type="SAM" id="SignalP"/>
    </source>
</evidence>
<dbReference type="EMBL" id="HBHJ01026042">
    <property type="protein sequence ID" value="CAD9705742.1"/>
    <property type="molecule type" value="Transcribed_RNA"/>
</dbReference>
<dbReference type="InterPro" id="IPR037185">
    <property type="entry name" value="EmrE-like"/>
</dbReference>